<protein>
    <submittedName>
        <fullName evidence="2">Uncharacterized protein</fullName>
    </submittedName>
</protein>
<feature type="compositionally biased region" description="Low complexity" evidence="1">
    <location>
        <begin position="22"/>
        <end position="32"/>
    </location>
</feature>
<reference evidence="2 3" key="1">
    <citation type="journal article" date="2015" name="Nature">
        <title>rRNA introns, odd ribosomes, and small enigmatic genomes across a large radiation of phyla.</title>
        <authorList>
            <person name="Brown C.T."/>
            <person name="Hug L.A."/>
            <person name="Thomas B.C."/>
            <person name="Sharon I."/>
            <person name="Castelle C.J."/>
            <person name="Singh A."/>
            <person name="Wilkins M.J."/>
            <person name="Williams K.H."/>
            <person name="Banfield J.F."/>
        </authorList>
    </citation>
    <scope>NUCLEOTIDE SEQUENCE [LARGE SCALE GENOMIC DNA]</scope>
</reference>
<evidence type="ECO:0000313" key="2">
    <source>
        <dbReference type="EMBL" id="KKQ89554.1"/>
    </source>
</evidence>
<name>A0A0G0NUL5_9BACT</name>
<dbReference type="EMBL" id="LBVP01000011">
    <property type="protein sequence ID" value="KKQ89554.1"/>
    <property type="molecule type" value="Genomic_DNA"/>
</dbReference>
<gene>
    <name evidence="2" type="ORF">UT12_C0011G0010</name>
</gene>
<feature type="region of interest" description="Disordered" evidence="1">
    <location>
        <begin position="1"/>
        <end position="76"/>
    </location>
</feature>
<proteinExistence type="predicted"/>
<dbReference type="PATRIC" id="fig|1618414.3.peg.347"/>
<accession>A0A0G0NUL5</accession>
<sequence length="76" mass="7514">MDPNDQNPMGPVGDQGVPASDQGGQVPDTGPTTTPPPPAPGPQEPPEEGTGEIAPPPAGEPQTPVPQEDSQESPGG</sequence>
<feature type="compositionally biased region" description="Pro residues" evidence="1">
    <location>
        <begin position="33"/>
        <end position="44"/>
    </location>
</feature>
<dbReference type="Proteomes" id="UP000034893">
    <property type="component" value="Unassembled WGS sequence"/>
</dbReference>
<evidence type="ECO:0000313" key="3">
    <source>
        <dbReference type="Proteomes" id="UP000034893"/>
    </source>
</evidence>
<evidence type="ECO:0000256" key="1">
    <source>
        <dbReference type="SAM" id="MobiDB-lite"/>
    </source>
</evidence>
<organism evidence="2 3">
    <name type="scientific">Candidatus Curtissbacteria bacterium GW2011_GWC2_38_9</name>
    <dbReference type="NCBI Taxonomy" id="1618414"/>
    <lineage>
        <taxon>Bacteria</taxon>
        <taxon>Candidatus Curtissiibacteriota</taxon>
    </lineage>
</organism>
<dbReference type="AlphaFoldDB" id="A0A0G0NUL5"/>
<comment type="caution">
    <text evidence="2">The sequence shown here is derived from an EMBL/GenBank/DDBJ whole genome shotgun (WGS) entry which is preliminary data.</text>
</comment>